<dbReference type="InterPro" id="IPR006140">
    <property type="entry name" value="D-isomer_DH_NAD-bd"/>
</dbReference>
<keyword evidence="8" id="KW-1185">Reference proteome</keyword>
<feature type="domain" description="D-isomer specific 2-hydroxyacid dehydrogenase NAD-binding" evidence="6">
    <location>
        <begin position="109"/>
        <end position="288"/>
    </location>
</feature>
<dbReference type="InterPro" id="IPR006139">
    <property type="entry name" value="D-isomer_2_OHA_DH_cat_dom"/>
</dbReference>
<dbReference type="RefSeq" id="WP_218326782.1">
    <property type="nucleotide sequence ID" value="NZ_JAHUZB010000005.1"/>
</dbReference>
<organism evidence="7 8">
    <name type="scientific">Enterococcus alishanensis</name>
    <dbReference type="NCBI Taxonomy" id="1303817"/>
    <lineage>
        <taxon>Bacteria</taxon>
        <taxon>Bacillati</taxon>
        <taxon>Bacillota</taxon>
        <taxon>Bacilli</taxon>
        <taxon>Lactobacillales</taxon>
        <taxon>Enterococcaceae</taxon>
        <taxon>Enterococcus</taxon>
    </lineage>
</organism>
<dbReference type="PROSITE" id="PS00065">
    <property type="entry name" value="D_2_HYDROXYACID_DH_1"/>
    <property type="match status" value="1"/>
</dbReference>
<feature type="domain" description="D-isomer specific 2-hydroxyacid dehydrogenase catalytic" evidence="5">
    <location>
        <begin position="21"/>
        <end position="319"/>
    </location>
</feature>
<dbReference type="Pfam" id="PF00389">
    <property type="entry name" value="2-Hacid_dh"/>
    <property type="match status" value="1"/>
</dbReference>
<accession>A0ABS6TFG8</accession>
<evidence type="ECO:0000259" key="6">
    <source>
        <dbReference type="Pfam" id="PF02826"/>
    </source>
</evidence>
<keyword evidence="2 4" id="KW-0560">Oxidoreductase</keyword>
<gene>
    <name evidence="7" type="ORF">KUA55_12845</name>
</gene>
<proteinExistence type="inferred from homology"/>
<reference evidence="7 8" key="1">
    <citation type="submission" date="2021-06" db="EMBL/GenBank/DDBJ databases">
        <title>Enterococcus alishanensis sp. nov., a novel lactic acid bacterium isolated from fresh coffee beans.</title>
        <authorList>
            <person name="Chen Y.-S."/>
        </authorList>
    </citation>
    <scope>NUCLEOTIDE SEQUENCE [LARGE SCALE GENOMIC DNA]</scope>
    <source>
        <strain evidence="7 8">ALS3</strain>
    </source>
</reference>
<comment type="similarity">
    <text evidence="1 4">Belongs to the D-isomer specific 2-hydroxyacid dehydrogenase family.</text>
</comment>
<evidence type="ECO:0000256" key="2">
    <source>
        <dbReference type="ARBA" id="ARBA00023002"/>
    </source>
</evidence>
<dbReference type="PANTHER" id="PTHR43761">
    <property type="entry name" value="D-ISOMER SPECIFIC 2-HYDROXYACID DEHYDROGENASE FAMILY PROTEIN (AFU_ORTHOLOGUE AFUA_1G13630)"/>
    <property type="match status" value="1"/>
</dbReference>
<dbReference type="Pfam" id="PF02826">
    <property type="entry name" value="2-Hacid_dh_C"/>
    <property type="match status" value="1"/>
</dbReference>
<dbReference type="PROSITE" id="PS00671">
    <property type="entry name" value="D_2_HYDROXYACID_DH_3"/>
    <property type="match status" value="1"/>
</dbReference>
<dbReference type="Proteomes" id="UP000774130">
    <property type="component" value="Unassembled WGS sequence"/>
</dbReference>
<evidence type="ECO:0000256" key="3">
    <source>
        <dbReference type="ARBA" id="ARBA00023027"/>
    </source>
</evidence>
<dbReference type="EMBL" id="JAHUZB010000005">
    <property type="protein sequence ID" value="MBV7391569.1"/>
    <property type="molecule type" value="Genomic_DNA"/>
</dbReference>
<keyword evidence="3" id="KW-0520">NAD</keyword>
<dbReference type="PROSITE" id="PS00670">
    <property type="entry name" value="D_2_HYDROXYACID_DH_2"/>
    <property type="match status" value="1"/>
</dbReference>
<sequence length="319" mass="34798">MKIIVLDGHGLNPGDLSWAGFEKLGEVTIYDRTPQNEQTILERIGDAEIVLVNKVILSAEVIEKASHLKYIGVNATGFNVVDIEAARKRNIPVTNIPTYGTDAVAQFTFALLLEIASRVGLHDHSVHQGDWQKSLDFTYFLAPTLELSGKTIGIIGYGAIGQAVAKIAHGFSMEVIYYNHREKTPKNIGDRQVSLAELYSKADIVSLHVPQTPETTQMINTAAIDQMKNDVIVINTARGGLLDEQAVTEALNTGKISALGVDVVSSEPIQADNPLLKAKNAVITPHIAWSPTEARKRLMDIAVDNLDNFLKDTPKNVVN</sequence>
<dbReference type="InterPro" id="IPR029752">
    <property type="entry name" value="D-isomer_DH_CS1"/>
</dbReference>
<dbReference type="CDD" id="cd12162">
    <property type="entry name" value="2-Hacid_dh_4"/>
    <property type="match status" value="1"/>
</dbReference>
<name>A0ABS6TFG8_9ENTE</name>
<evidence type="ECO:0000256" key="1">
    <source>
        <dbReference type="ARBA" id="ARBA00005854"/>
    </source>
</evidence>
<dbReference type="PANTHER" id="PTHR43761:SF1">
    <property type="entry name" value="D-ISOMER SPECIFIC 2-HYDROXYACID DEHYDROGENASE CATALYTIC DOMAIN-CONTAINING PROTEIN-RELATED"/>
    <property type="match status" value="1"/>
</dbReference>
<comment type="caution">
    <text evidence="7">The sequence shown here is derived from an EMBL/GenBank/DDBJ whole genome shotgun (WGS) entry which is preliminary data.</text>
</comment>
<evidence type="ECO:0000313" key="7">
    <source>
        <dbReference type="EMBL" id="MBV7391569.1"/>
    </source>
</evidence>
<evidence type="ECO:0000313" key="8">
    <source>
        <dbReference type="Proteomes" id="UP000774130"/>
    </source>
</evidence>
<evidence type="ECO:0000256" key="4">
    <source>
        <dbReference type="RuleBase" id="RU003719"/>
    </source>
</evidence>
<evidence type="ECO:0000259" key="5">
    <source>
        <dbReference type="Pfam" id="PF00389"/>
    </source>
</evidence>
<protein>
    <submittedName>
        <fullName evidence="7">D-2-hydroxyacid dehydrogenase</fullName>
    </submittedName>
</protein>
<dbReference type="InterPro" id="IPR050418">
    <property type="entry name" value="D-iso_2-hydroxyacid_DH_PdxB"/>
</dbReference>
<dbReference type="InterPro" id="IPR029753">
    <property type="entry name" value="D-isomer_DH_CS"/>
</dbReference>